<name>A0A3G1B5H6_9ARCH</name>
<dbReference type="AlphaFoldDB" id="A0A3G1B5H6"/>
<evidence type="ECO:0000313" key="2">
    <source>
        <dbReference type="Proteomes" id="UP000266745"/>
    </source>
</evidence>
<gene>
    <name evidence="1" type="ORF">SU86_007735</name>
</gene>
<accession>A0A3G1B5H6</accession>
<reference evidence="1 2" key="1">
    <citation type="journal article" date="2016" name="Sci. Rep.">
        <title>A novel ammonia-oxidizing archaeon from wastewater treatment plant: Its enrichment, physiological and genomic characteristics.</title>
        <authorList>
            <person name="Li Y."/>
            <person name="Ding K."/>
            <person name="Wen X."/>
            <person name="Zhang B."/>
            <person name="Shen B."/>
            <person name="Yang Y."/>
        </authorList>
    </citation>
    <scope>NUCLEOTIDE SEQUENCE [LARGE SCALE GENOMIC DNA]</scope>
    <source>
        <strain evidence="1 2">SAT1</strain>
    </source>
</reference>
<dbReference type="Proteomes" id="UP000266745">
    <property type="component" value="Chromosome"/>
</dbReference>
<protein>
    <submittedName>
        <fullName evidence="1">Uncharacterized protein</fullName>
    </submittedName>
</protein>
<dbReference type="KEGG" id="tah:SU86_007735"/>
<dbReference type="OrthoDB" id="959at2157"/>
<proteinExistence type="predicted"/>
<organism evidence="1 2">
    <name type="scientific">Candidatus Nitrosotenuis cloacae</name>
    <dbReference type="NCBI Taxonomy" id="1603555"/>
    <lineage>
        <taxon>Archaea</taxon>
        <taxon>Nitrososphaerota</taxon>
        <taxon>Candidatus Nitrosotenuis</taxon>
    </lineage>
</organism>
<dbReference type="GeneID" id="24874447"/>
<evidence type="ECO:0000313" key="1">
    <source>
        <dbReference type="EMBL" id="AJZ76272.1"/>
    </source>
</evidence>
<sequence>MAKKKAAKTTKSKNWDSLWAEYSNLLKKWAQNFETLKKTSGEIQSKYNEVMLKAASESSEKTIKEFHENWQKAMNNAALEAFKQFDRNWENVTNQAGMDQLKAYGELMNSFAKTWQKMWQK</sequence>
<dbReference type="EMBL" id="CP011097">
    <property type="protein sequence ID" value="AJZ76272.1"/>
    <property type="molecule type" value="Genomic_DNA"/>
</dbReference>
<dbReference type="STRING" id="1603555.SU86_007735"/>
<dbReference type="RefSeq" id="WP_048186959.1">
    <property type="nucleotide sequence ID" value="NZ_CP011097.1"/>
</dbReference>
<keyword evidence="2" id="KW-1185">Reference proteome</keyword>